<gene>
    <name evidence="4" type="ORF">GA0061100_11876</name>
</gene>
<accession>A0A1C3WGK9</accession>
<keyword evidence="2 4" id="KW-0418">Kinase</keyword>
<dbReference type="OrthoDB" id="9775849at2"/>
<proteinExistence type="predicted"/>
<evidence type="ECO:0000259" key="3">
    <source>
        <dbReference type="Pfam" id="PF00294"/>
    </source>
</evidence>
<organism evidence="4 5">
    <name type="scientific">Rhizobium hainanense</name>
    <dbReference type="NCBI Taxonomy" id="52131"/>
    <lineage>
        <taxon>Bacteria</taxon>
        <taxon>Pseudomonadati</taxon>
        <taxon>Pseudomonadota</taxon>
        <taxon>Alphaproteobacteria</taxon>
        <taxon>Hyphomicrobiales</taxon>
        <taxon>Rhizobiaceae</taxon>
        <taxon>Rhizobium/Agrobacterium group</taxon>
        <taxon>Rhizobium</taxon>
    </lineage>
</organism>
<dbReference type="Pfam" id="PF00294">
    <property type="entry name" value="PfkB"/>
    <property type="match status" value="1"/>
</dbReference>
<dbReference type="InterPro" id="IPR002139">
    <property type="entry name" value="Ribo/fructo_kinase"/>
</dbReference>
<dbReference type="SUPFAM" id="SSF53613">
    <property type="entry name" value="Ribokinase-like"/>
    <property type="match status" value="1"/>
</dbReference>
<protein>
    <submittedName>
        <fullName evidence="4">Ribokinase</fullName>
    </submittedName>
</protein>
<dbReference type="STRING" id="52131.GA0061100_11876"/>
<evidence type="ECO:0000313" key="5">
    <source>
        <dbReference type="Proteomes" id="UP000186228"/>
    </source>
</evidence>
<name>A0A1C3WGK9_9HYPH</name>
<feature type="domain" description="Carbohydrate kinase PfkB" evidence="3">
    <location>
        <begin position="18"/>
        <end position="301"/>
    </location>
</feature>
<dbReference type="InterPro" id="IPR011611">
    <property type="entry name" value="PfkB_dom"/>
</dbReference>
<dbReference type="GO" id="GO:0016301">
    <property type="term" value="F:kinase activity"/>
    <property type="evidence" value="ECO:0007669"/>
    <property type="project" value="UniProtKB-KW"/>
</dbReference>
<dbReference type="PRINTS" id="PR00990">
    <property type="entry name" value="RIBOKINASE"/>
</dbReference>
<evidence type="ECO:0000313" key="4">
    <source>
        <dbReference type="EMBL" id="SCB39141.1"/>
    </source>
</evidence>
<dbReference type="PANTHER" id="PTHR10584">
    <property type="entry name" value="SUGAR KINASE"/>
    <property type="match status" value="1"/>
</dbReference>
<dbReference type="AlphaFoldDB" id="A0A1C3WGK9"/>
<evidence type="ECO:0000256" key="2">
    <source>
        <dbReference type="ARBA" id="ARBA00022777"/>
    </source>
</evidence>
<reference evidence="5" key="1">
    <citation type="submission" date="2016-08" db="EMBL/GenBank/DDBJ databases">
        <authorList>
            <person name="Varghese N."/>
            <person name="Submissions Spin"/>
        </authorList>
    </citation>
    <scope>NUCLEOTIDE SEQUENCE [LARGE SCALE GENOMIC DNA]</scope>
    <source>
        <strain evidence="5">CCBAU 57015</strain>
    </source>
</reference>
<dbReference type="InterPro" id="IPR029056">
    <property type="entry name" value="Ribokinase-like"/>
</dbReference>
<dbReference type="Proteomes" id="UP000186228">
    <property type="component" value="Unassembled WGS sequence"/>
</dbReference>
<sequence>MRETSILSPGSINRRYDLLAYGDPNVDYVFETARVPLADEKVLGRNLGIFAGGTVANVACAASRLGARVVSYGRVGNDIDGQLLLRDNESFGVANDYLTIAAHRTAAAMIMVEASGEKALVYAPMPSDPLAEDRLGQALAESRIAYAMPYDIDEFRRVSALARKYGTDVAIDIEAAVAPTVERLDALLTCSDIVFMNEGGFRATCERPITPENIRPLLERGPRIVVVTMGAKGAIAVGRDCVASQDAFIAQVVDATGAGDCFNGAFLAAALADRPTADCLSFASAAASLAVSAMGARSALPDVGEVSRLLDTARNCRH</sequence>
<keyword evidence="5" id="KW-1185">Reference proteome</keyword>
<keyword evidence="1" id="KW-0808">Transferase</keyword>
<dbReference type="GO" id="GO:0006796">
    <property type="term" value="P:phosphate-containing compound metabolic process"/>
    <property type="evidence" value="ECO:0007669"/>
    <property type="project" value="UniProtKB-ARBA"/>
</dbReference>
<dbReference type="RefSeq" id="WP_159444827.1">
    <property type="nucleotide sequence ID" value="NZ_FMAC01000018.1"/>
</dbReference>
<dbReference type="EMBL" id="FMAC01000018">
    <property type="protein sequence ID" value="SCB39141.1"/>
    <property type="molecule type" value="Genomic_DNA"/>
</dbReference>
<dbReference type="Gene3D" id="3.40.1190.20">
    <property type="match status" value="1"/>
</dbReference>
<dbReference type="PANTHER" id="PTHR10584:SF166">
    <property type="entry name" value="RIBOKINASE"/>
    <property type="match status" value="1"/>
</dbReference>
<evidence type="ECO:0000256" key="1">
    <source>
        <dbReference type="ARBA" id="ARBA00022679"/>
    </source>
</evidence>